<dbReference type="AlphaFoldDB" id="A0A1E1JXY2"/>
<dbReference type="EMBL" id="FJUW01000004">
    <property type="protein sequence ID" value="CZS90582.1"/>
    <property type="molecule type" value="Genomic_DNA"/>
</dbReference>
<dbReference type="InParanoid" id="A0A1E1JXY2"/>
<comment type="caution">
    <text evidence="2">The sequence shown here is derived from an EMBL/GenBank/DDBJ whole genome shotgun (WGS) entry which is preliminary data.</text>
</comment>
<feature type="signal peptide" evidence="1">
    <location>
        <begin position="1"/>
        <end position="19"/>
    </location>
</feature>
<accession>A0A1E1JXY2</accession>
<keyword evidence="1" id="KW-0732">Signal</keyword>
<reference evidence="3" key="1">
    <citation type="submission" date="2016-03" db="EMBL/GenBank/DDBJ databases">
        <authorList>
            <person name="Ploux O."/>
        </authorList>
    </citation>
    <scope>NUCLEOTIDE SEQUENCE [LARGE SCALE GENOMIC DNA]</scope>
    <source>
        <strain evidence="3">UK7</strain>
    </source>
</reference>
<evidence type="ECO:0000313" key="2">
    <source>
        <dbReference type="EMBL" id="CZS90582.1"/>
    </source>
</evidence>
<keyword evidence="3" id="KW-1185">Reference proteome</keyword>
<protein>
    <submittedName>
        <fullName evidence="2">Uncharacterized protein</fullName>
    </submittedName>
</protein>
<name>A0A1E1JXY2_9HELO</name>
<sequence length="360" mass="39407">MRFQSSFLLTTWLSALALAGVVPSVSEETTAKAQEVDPKCTTVRCKEDFHPVYYPGKKHCVCEPDEVISDPSTCPLIKCTSTTRPVYHPETKSCSCDLIAPMCPNTIYCAAGSHKVLDPSTKKCACLVTNPIPKTCPQFKCRENHHVVYNPNSDKCGCTPDCPDLVCIAEQRVIYNFSTNSCSCKYIEGLEPSNVKSRALETHPITSPPPPPTKPAVPSACSDIVCISEKHPVVDKKTGECKCEWIRGLEPVPVKSEVTSPATPLGNTKPPPVQKDCPDTVCISEKRPTYNTVSNECTCEWIPGLEPGEPSTPLAPVKLVSRLSDCSDIICISEMHPVLNETTQSCECQWYDEFKPPVVS</sequence>
<organism evidence="2 3">
    <name type="scientific">Rhynchosporium graminicola</name>
    <dbReference type="NCBI Taxonomy" id="2792576"/>
    <lineage>
        <taxon>Eukaryota</taxon>
        <taxon>Fungi</taxon>
        <taxon>Dikarya</taxon>
        <taxon>Ascomycota</taxon>
        <taxon>Pezizomycotina</taxon>
        <taxon>Leotiomycetes</taxon>
        <taxon>Helotiales</taxon>
        <taxon>Ploettnerulaceae</taxon>
        <taxon>Rhynchosporium</taxon>
    </lineage>
</organism>
<evidence type="ECO:0000256" key="1">
    <source>
        <dbReference type="SAM" id="SignalP"/>
    </source>
</evidence>
<feature type="chain" id="PRO_5009445487" evidence="1">
    <location>
        <begin position="20"/>
        <end position="360"/>
    </location>
</feature>
<dbReference type="Proteomes" id="UP000178129">
    <property type="component" value="Unassembled WGS sequence"/>
</dbReference>
<gene>
    <name evidence="2" type="ORF">RCO7_06845</name>
</gene>
<evidence type="ECO:0000313" key="3">
    <source>
        <dbReference type="Proteomes" id="UP000178129"/>
    </source>
</evidence>
<proteinExistence type="predicted"/>